<protein>
    <recommendedName>
        <fullName evidence="3">Protein kinase domain-containing protein</fullName>
    </recommendedName>
</protein>
<reference evidence="2" key="1">
    <citation type="journal article" date="2014" name="BMC Genomics">
        <title>Genome characteristics reveal the impact of lichenization on lichen-forming fungus Endocarpon pusillum Hedwig (Verrucariales, Ascomycota).</title>
        <authorList>
            <person name="Wang Y.-Y."/>
            <person name="Liu B."/>
            <person name="Zhang X.-Y."/>
            <person name="Zhou Q.-M."/>
            <person name="Zhang T."/>
            <person name="Li H."/>
            <person name="Yu Y.-F."/>
            <person name="Zhang X.-L."/>
            <person name="Hao X.-Y."/>
            <person name="Wang M."/>
            <person name="Wang L."/>
            <person name="Wei J.-C."/>
        </authorList>
    </citation>
    <scope>NUCLEOTIDE SEQUENCE [LARGE SCALE GENOMIC DNA]</scope>
    <source>
        <strain evidence="2">Z07020 / HMAS-L-300199</strain>
    </source>
</reference>
<dbReference type="OrthoDB" id="4062651at2759"/>
<accession>U1HW03</accession>
<evidence type="ECO:0000313" key="1">
    <source>
        <dbReference type="EMBL" id="ERF73559.1"/>
    </source>
</evidence>
<dbReference type="AlphaFoldDB" id="U1HW03"/>
<evidence type="ECO:0000313" key="2">
    <source>
        <dbReference type="Proteomes" id="UP000019373"/>
    </source>
</evidence>
<dbReference type="SUPFAM" id="SSF56112">
    <property type="entry name" value="Protein kinase-like (PK-like)"/>
    <property type="match status" value="1"/>
</dbReference>
<organism evidence="1 2">
    <name type="scientific">Endocarpon pusillum (strain Z07020 / HMAS-L-300199)</name>
    <name type="common">Lichen-forming fungus</name>
    <dbReference type="NCBI Taxonomy" id="1263415"/>
    <lineage>
        <taxon>Eukaryota</taxon>
        <taxon>Fungi</taxon>
        <taxon>Dikarya</taxon>
        <taxon>Ascomycota</taxon>
        <taxon>Pezizomycotina</taxon>
        <taxon>Eurotiomycetes</taxon>
        <taxon>Chaetothyriomycetidae</taxon>
        <taxon>Verrucariales</taxon>
        <taxon>Verrucariaceae</taxon>
        <taxon>Endocarpon</taxon>
    </lineage>
</organism>
<dbReference type="eggNOG" id="ENOG502RZ04">
    <property type="taxonomic scope" value="Eukaryota"/>
</dbReference>
<sequence>MTFVTNTGTLISTSKRADRPKPKFLEAATIEAQWGNDGLVEPGYVLVAYSIGDETYLGKSAVRIFRPTALLLKLEELYDVIPVPKAQLRPLYEEGLTIAPDPLPEGTYVKQPRYCEYDPNYPELLPDTIISEARNNELLLSNPHPNIAKYHGCQVKDGYITGLCFDNYRPLSLVVDPDHKGKLLFDADMRPLKDLNLYLQGIRDGIKHLHSLGMAHNNLALHSVGIRPGSNDDMAIIAELEMCQRFNTPIERDSRVEDWSDLTINASLPSNDTDAIEELERYLTGDKNYRFGA</sequence>
<name>U1HW03_ENDPU</name>
<dbReference type="GeneID" id="19244290"/>
<dbReference type="Proteomes" id="UP000019373">
    <property type="component" value="Unassembled WGS sequence"/>
</dbReference>
<keyword evidence="2" id="KW-1185">Reference proteome</keyword>
<evidence type="ECO:0008006" key="3">
    <source>
        <dbReference type="Google" id="ProtNLM"/>
    </source>
</evidence>
<dbReference type="HOGENOM" id="CLU_062257_2_0_1"/>
<dbReference type="EMBL" id="KE720943">
    <property type="protein sequence ID" value="ERF73559.1"/>
    <property type="molecule type" value="Genomic_DNA"/>
</dbReference>
<dbReference type="RefSeq" id="XP_007800794.1">
    <property type="nucleotide sequence ID" value="XM_007802603.1"/>
</dbReference>
<dbReference type="InterPro" id="IPR011009">
    <property type="entry name" value="Kinase-like_dom_sf"/>
</dbReference>
<proteinExistence type="predicted"/>
<gene>
    <name evidence="1" type="ORF">EPUS_09500</name>
</gene>